<feature type="domain" description="Fibronectin type-III" evidence="5">
    <location>
        <begin position="1227"/>
        <end position="1324"/>
    </location>
</feature>
<feature type="domain" description="Fibronectin type-III" evidence="5">
    <location>
        <begin position="238"/>
        <end position="332"/>
    </location>
</feature>
<dbReference type="InterPro" id="IPR013098">
    <property type="entry name" value="Ig_I-set"/>
</dbReference>
<feature type="domain" description="Fibronectin type-III" evidence="5">
    <location>
        <begin position="634"/>
        <end position="734"/>
    </location>
</feature>
<feature type="domain" description="Fibronectin type-III" evidence="5">
    <location>
        <begin position="1820"/>
        <end position="1914"/>
    </location>
</feature>
<dbReference type="OrthoDB" id="504170at2759"/>
<feature type="domain" description="Fibronectin type-III" evidence="5">
    <location>
        <begin position="2506"/>
        <end position="2607"/>
    </location>
</feature>
<dbReference type="InterPro" id="IPR003598">
    <property type="entry name" value="Ig_sub2"/>
</dbReference>
<dbReference type="FunFam" id="2.60.40.10:FF:000900">
    <property type="entry name" value="Titin a"/>
    <property type="match status" value="1"/>
</dbReference>
<dbReference type="SMART" id="SM00409">
    <property type="entry name" value="IG"/>
    <property type="match status" value="8"/>
</dbReference>
<evidence type="ECO:0000313" key="7">
    <source>
        <dbReference type="EMBL" id="KAI1237133.1"/>
    </source>
</evidence>
<feature type="domain" description="Fibronectin type-III" evidence="5">
    <location>
        <begin position="1029"/>
        <end position="1123"/>
    </location>
</feature>
<feature type="domain" description="Fibronectin type-III" evidence="5">
    <location>
        <begin position="1426"/>
        <end position="1519"/>
    </location>
</feature>
<dbReference type="SMART" id="SM00060">
    <property type="entry name" value="FN3"/>
    <property type="match status" value="18"/>
</dbReference>
<dbReference type="FunFam" id="2.60.40.10:FF:000031">
    <property type="entry name" value="Myosin-binding protein C, slow type"/>
    <property type="match status" value="1"/>
</dbReference>
<organism evidence="6">
    <name type="scientific">Lamprotornis superbus</name>
    <dbReference type="NCBI Taxonomy" id="245042"/>
    <lineage>
        <taxon>Eukaryota</taxon>
        <taxon>Metazoa</taxon>
        <taxon>Chordata</taxon>
        <taxon>Craniata</taxon>
        <taxon>Vertebrata</taxon>
        <taxon>Euteleostomi</taxon>
        <taxon>Archelosauria</taxon>
        <taxon>Archosauria</taxon>
        <taxon>Dinosauria</taxon>
        <taxon>Saurischia</taxon>
        <taxon>Theropoda</taxon>
        <taxon>Coelurosauria</taxon>
        <taxon>Aves</taxon>
        <taxon>Neognathae</taxon>
        <taxon>Neoaves</taxon>
        <taxon>Telluraves</taxon>
        <taxon>Australaves</taxon>
        <taxon>Passeriformes</taxon>
        <taxon>Sturnidae</taxon>
        <taxon>Lamprotornis</taxon>
    </lineage>
</organism>
<feature type="domain" description="Ig-like" evidence="4">
    <location>
        <begin position="1914"/>
        <end position="2004"/>
    </location>
</feature>
<keyword evidence="2" id="KW-0393">Immunoglobulin domain</keyword>
<name>A0A835U0D9_9PASS</name>
<feature type="domain" description="Fibronectin type-III" evidence="5">
    <location>
        <begin position="1"/>
        <end position="37"/>
    </location>
</feature>
<feature type="region of interest" description="Disordered" evidence="3">
    <location>
        <begin position="2580"/>
        <end position="2623"/>
    </location>
</feature>
<dbReference type="PROSITE" id="PS50835">
    <property type="entry name" value="IG_LIKE"/>
    <property type="match status" value="6"/>
</dbReference>
<dbReference type="PANTHER" id="PTHR14340:SF9">
    <property type="entry name" value="FIBRONECTIN TYPE-III DOMAIN-CONTAINING PROTEIN"/>
    <property type="match status" value="1"/>
</dbReference>
<dbReference type="CDD" id="cd00063">
    <property type="entry name" value="FN3"/>
    <property type="match status" value="19"/>
</dbReference>
<dbReference type="CDD" id="cd05748">
    <property type="entry name" value="Ig_Titin_like"/>
    <property type="match status" value="4"/>
</dbReference>
<reference evidence="7" key="3">
    <citation type="submission" date="2022-01" db="EMBL/GenBank/DDBJ databases">
        <authorList>
            <person name="Rubenstein D.R."/>
        </authorList>
    </citation>
    <scope>NUCLEOTIDE SEQUENCE</scope>
    <source>
        <strain evidence="7">SS15</strain>
        <tissue evidence="7">Liver</tissue>
    </source>
</reference>
<gene>
    <name evidence="7" type="ORF">IHE44_0014388</name>
    <name evidence="6" type="ORF">IHE44_001723</name>
</gene>
<feature type="domain" description="Fibronectin type-III" evidence="5">
    <location>
        <begin position="1126"/>
        <end position="1223"/>
    </location>
</feature>
<feature type="region of interest" description="Disordered" evidence="3">
    <location>
        <begin position="512"/>
        <end position="540"/>
    </location>
</feature>
<feature type="domain" description="Fibronectin type-III" evidence="5">
    <location>
        <begin position="2208"/>
        <end position="2304"/>
    </location>
</feature>
<dbReference type="EMBL" id="JADDUC010000013">
    <property type="protein sequence ID" value="KAG0128769.1"/>
    <property type="molecule type" value="Genomic_DNA"/>
</dbReference>
<dbReference type="InterPro" id="IPR007110">
    <property type="entry name" value="Ig-like_dom"/>
</dbReference>
<dbReference type="PANTHER" id="PTHR14340">
    <property type="entry name" value="MICROFIBRIL-ASSOCIATED GLYCOPROTEIN 3"/>
    <property type="match status" value="1"/>
</dbReference>
<feature type="domain" description="Ig-like" evidence="4">
    <location>
        <begin position="41"/>
        <end position="132"/>
    </location>
</feature>
<dbReference type="FunFam" id="2.60.40.10:FF:000012">
    <property type="entry name" value="titin isoform X1"/>
    <property type="match status" value="6"/>
</dbReference>
<feature type="domain" description="Fibronectin type-III" evidence="5">
    <location>
        <begin position="836"/>
        <end position="931"/>
    </location>
</feature>
<dbReference type="Gene3D" id="2.60.40.10">
    <property type="entry name" value="Immunoglobulins"/>
    <property type="match status" value="27"/>
</dbReference>
<feature type="domain" description="Fibronectin type-III" evidence="5">
    <location>
        <begin position="2407"/>
        <end position="2500"/>
    </location>
</feature>
<evidence type="ECO:0000313" key="8">
    <source>
        <dbReference type="Proteomes" id="UP000618051"/>
    </source>
</evidence>
<feature type="domain" description="Fibronectin type-III" evidence="5">
    <location>
        <begin position="434"/>
        <end position="529"/>
    </location>
</feature>
<feature type="domain" description="Fibronectin type-III" evidence="5">
    <location>
        <begin position="1723"/>
        <end position="1817"/>
    </location>
</feature>
<keyword evidence="1" id="KW-0677">Repeat</keyword>
<feature type="domain" description="Ig-like" evidence="4">
    <location>
        <begin position="336"/>
        <end position="427"/>
    </location>
</feature>
<dbReference type="SUPFAM" id="SSF49265">
    <property type="entry name" value="Fibronectin type III"/>
    <property type="match status" value="11"/>
</dbReference>
<dbReference type="FunFam" id="2.60.40.10:FF:000011">
    <property type="entry name" value="Titin b"/>
    <property type="match status" value="2"/>
</dbReference>
<dbReference type="FunFam" id="2.60.40.10:FF:000002">
    <property type="entry name" value="Titin a"/>
    <property type="match status" value="7"/>
</dbReference>
<dbReference type="EMBL" id="JADDUC020000008">
    <property type="protein sequence ID" value="KAI1237133.1"/>
    <property type="molecule type" value="Genomic_DNA"/>
</dbReference>
<feature type="domain" description="Fibronectin type-III" evidence="5">
    <location>
        <begin position="139"/>
        <end position="233"/>
    </location>
</feature>
<dbReference type="SUPFAM" id="SSF48726">
    <property type="entry name" value="Immunoglobulin"/>
    <property type="match status" value="8"/>
</dbReference>
<dbReference type="InterPro" id="IPR036179">
    <property type="entry name" value="Ig-like_dom_sf"/>
</dbReference>
<evidence type="ECO:0000259" key="4">
    <source>
        <dbReference type="PROSITE" id="PS50835"/>
    </source>
</evidence>
<evidence type="ECO:0000256" key="3">
    <source>
        <dbReference type="SAM" id="MobiDB-lite"/>
    </source>
</evidence>
<dbReference type="FunFam" id="2.60.40.10:FF:000859">
    <property type="entry name" value="Titin b"/>
    <property type="match status" value="1"/>
</dbReference>
<dbReference type="FunFam" id="2.60.40.10:FF:001610">
    <property type="entry name" value="titin isoform X1"/>
    <property type="match status" value="1"/>
</dbReference>
<feature type="non-terminal residue" evidence="6">
    <location>
        <position position="2623"/>
    </location>
</feature>
<evidence type="ECO:0000256" key="1">
    <source>
        <dbReference type="ARBA" id="ARBA00022737"/>
    </source>
</evidence>
<comment type="caution">
    <text evidence="6">The sequence shown here is derived from an EMBL/GenBank/DDBJ whole genome shotgun (WGS) entry which is preliminary data.</text>
</comment>
<dbReference type="InterPro" id="IPR003961">
    <property type="entry name" value="FN3_dom"/>
</dbReference>
<sequence length="2623" mass="290555">VPGLIEGNEYKFRIKAVNIVGEGEPRELPETVLAKDILSPPEISLDVTCRDLITVRVGQTIRITGKVKGRPDPEITWSKDGKVLVQEKRVEILHDLPNVELQVKEAKRPDHGKYIIAAKNSCGQAQAFAVVNVLDRPGPCQNLKISYVTKDSCMISWESPVDNGGSEITNYIVEYRQPNQRGWSIVSSDITKRLVKANLVENREYFFRVCAENKIGPGPCIETKTPILAINPIDKPGEPENLHIAEKGKTFVYLKWRRPDYDGGSPNLSYHVERKLKDSDEWERVHKGSIKETHYMVDKCVENKIYQFRVQTKNEAGESDWVKTAEVVVKEDLQKPVLDLKLSGVLTVKAGDTIRIEAGVRGKPQPEVVWTKDKDATDLTRSPRVSIENTSDTSKFVLTKSRRTDGGKYVITATNAAGSFVAYATVIVLDKPGPVRNLKVTDISSDRCTVTWDPPEDDGGCEIQNYILEKCESKRMVWSTYSSSVLTNYAKVTRLIEGNEYIFRVRAENKMGTGPPTETHPIIAKTKYDRPGRPDPPDVTRVSKEEMTVVWNPPEYDGGKSITGYILEKKEKRSLRWVPVTKTPIPERRKKVTNLFPGHEYQFRVSAENEVGLGEPSLPSRPVIAKDPIEPPGPPTNLRVVDSTKTSLTLGWGKPVYDGGAPIIGYVVEMRPKVEGADPEAGWKRCNVAAQVIHTEFTATSLDEKQLYEFRVSAQNQVGLGRPAELKEAVSPKEILEPPEIELDASMRKLVTVRAGCPIRLFAIVRGRPAPKVTWRRMGVDNVIRKGQVDLVDTMAFCVIPDSTRDDSGKYSLTLVNAAGEKAVFVNVRVLGEPDPPRKLEVTEITKNSATLGWLPPLRDGGSKIDGYIVSYKEHDQPADRWTEYSVVKDLSIVVAGLKEGKKYNFRVAARNAVGVSLPIEATGEYEIKEQLIPPKILMPDHVHIKAGKKLRIEAHVYGKPQPVCKWLKGDQDVVTSSRLAVHKAEKSSVLIIKDVTRKDTDFYTLTAENSSGTDSQKIKVTVMDKPGPPQPPFDISEIDADACTLSWHIPLEDGGSNITNYIVEKCDVSRGDWVTALSSVTKTSCRIGKLIPGEEYMFRVRAENRFGISEPLASGKMIARYPFDVPSEPKNARITKVNKDCIFVAWDKPDSDGGSPITGYLIERKERNSLLWVKANDTAVRSTEYPCVGLIEGLEYTFRIYALNRAGASKPSKPTEFVTARAPVDPPGKPEVIDVTKSTASLVWTRPKHDGGSKLIGYFVEACKLPGDKWERCNTTPYQIPQEEYTVTGLEENAQYQFRAIAKTAVNISRPSEPSDPVTIHPENVPPRIELDLSMQSQLTVKAGTNVRLEANVYGKPMPAITWKKEGEVLKPSEGVKITTKRNLATVELFSVNRKQTGDYTITAENASGSKSATIRLKVLDKPGPPASVKIKHMYADRAMLSWEPPLEDGGSEITNYIVDKRETSRPNWAQVSATVPITSCTVERLIEGHEYQFRICAENKYGVGDPILTEPAVAKNPYDPPGPPAFPKVVDTTRNSISLSWSKPAYDGGSPIIGYLVESKRADTDNWVRCNLPKNLQATQFVVTGLMEDTEYQFRVYAVNKIGYSDPSDVPDKHTAKDILIPPEGELDAELRKVLVLRAGVTMRLYVPVRGRPPPKISWSKVGANLRDRQGLDIKSTDFDTFLRCENVNKYDAGKYVLSLENSCGQKSYTIVVKVLDTPGPPINLIVKDASKDSAFITWEPPLVDGGSPITNYVVEKRDAERKSWSTVTTECPKTSYRITNLEEGKSYFFRVFAENEYGIGDPCETRDAVKASETPGPVVDLKASAVTKSSCNLVWKKPISDGGSRISAYIVEVLTGEDKWQEVMRGKNLHFSMRDLKEGQEYTFRVRAQNDAGYGTPSEITIVARDDVAAPELDLRDLPDLCYTAKEGSNFRLKIPMKGKPVPTVTWKKDEDQAITESGRVAFESTAVNTTLVVHDCQKADAGKYTITLKNVAGSKEGTIFVKVVGKPGIPTGPVKFEEVTADAITLKWGPPKDDGGSEITNYVLEKRDNVNNKWVTCASAVQKTTFRVTRLHEGNEYTFRIRAENKYGVGEGLKSEPVVAKHPFDAPPPPNIVAVRHESVALTWTDPRRTGGSPITGYHIEVKERNSLLWKRANTTPIRMKDFRVTGLTEGLEYEFRVMAINMAGVGKPSLPSEPVVALDPIDPPGKPEVINVTRNSVTLIWTEPKYDGGHKLTGYIVEKRDLPKKAWMKANHVNVPDCAFTVTDLTEGCKYEFRIRAKNTAGAISPPSESTGTVICKDEYEAPSIVLDPTLKEGLTVKAGETITLSAISIRGKPPPTSAWSKAGKDFRPSELVHIETKPTSSTLSVKYAARKDSGEYTITATNPFGTKQETVHVKVLDIPGPPGPIEISNVSAEKATLTWTPPAEDGGSPVKSYVLEKRETSRLLWTLVAENIETCRHVVSKLIQGNEYVFRVSAVNQYGKGEPVQSEPVKMVDRFGPPGPPGKPEVTNVTKNTVTVTWKRPVDDGGSEITGYHVERREKKGLRWVRATKKPVSDLRCKVTGLLEGNEYEFRVSAENRAGVGPPNPPGPPANPRVTDTTKTSASLAWGKPHYDDRGQV</sequence>
<feature type="domain" description="Ig-like" evidence="4">
    <location>
        <begin position="2308"/>
        <end position="2398"/>
    </location>
</feature>
<reference evidence="7 8" key="2">
    <citation type="journal article" date="2021" name="J. Hered.">
        <title>Feather Gene Expression Elucidates the Developmental Basis of Plumage Iridescence in African Starlings.</title>
        <authorList>
            <person name="Rubenstein D.R."/>
            <person name="Corvelo A."/>
            <person name="MacManes M.D."/>
            <person name="Maia R."/>
            <person name="Narzisi G."/>
            <person name="Rousaki A."/>
            <person name="Vandenabeele P."/>
            <person name="Shawkey M.D."/>
            <person name="Solomon J."/>
        </authorList>
    </citation>
    <scope>NUCLEOTIDE SEQUENCE [LARGE SCALE GENOMIC DNA]</scope>
    <source>
        <strain evidence="7">SS15</strain>
    </source>
</reference>
<accession>A0A835U0D9</accession>
<dbReference type="FunFam" id="2.60.40.10:FF:000135">
    <property type="entry name" value="Titin a"/>
    <property type="match status" value="1"/>
</dbReference>
<dbReference type="FunFam" id="2.60.40.10:FF:000003">
    <property type="entry name" value="Titin isoform E"/>
    <property type="match status" value="1"/>
</dbReference>
<feature type="compositionally biased region" description="Pro residues" evidence="3">
    <location>
        <begin position="2588"/>
        <end position="2597"/>
    </location>
</feature>
<protein>
    <submittedName>
        <fullName evidence="6">Titin</fullName>
    </submittedName>
</protein>
<dbReference type="FunFam" id="2.60.40.10:FF:001408">
    <property type="entry name" value="titin isoform X1"/>
    <property type="match status" value="1"/>
</dbReference>
<dbReference type="Pfam" id="PF00041">
    <property type="entry name" value="fn3"/>
    <property type="match status" value="18"/>
</dbReference>
<feature type="domain" description="Fibronectin type-III" evidence="5">
    <location>
        <begin position="2014"/>
        <end position="2113"/>
    </location>
</feature>
<evidence type="ECO:0000259" key="5">
    <source>
        <dbReference type="PROSITE" id="PS50853"/>
    </source>
</evidence>
<dbReference type="PRINTS" id="PR00014">
    <property type="entry name" value="FNTYPEIII"/>
</dbReference>
<keyword evidence="8" id="KW-1185">Reference proteome</keyword>
<proteinExistence type="predicted"/>
<dbReference type="PROSITE" id="PS50853">
    <property type="entry name" value="FN3"/>
    <property type="match status" value="19"/>
</dbReference>
<feature type="domain" description="Fibronectin type-III" evidence="5">
    <location>
        <begin position="1525"/>
        <end position="1620"/>
    </location>
</feature>
<feature type="domain" description="Fibronectin type-III" evidence="5">
    <location>
        <begin position="2114"/>
        <end position="2205"/>
    </location>
</feature>
<dbReference type="InterPro" id="IPR036116">
    <property type="entry name" value="FN3_sf"/>
</dbReference>
<reference evidence="6" key="1">
    <citation type="submission" date="2020-10" db="EMBL/GenBank/DDBJ databases">
        <title>Feather gene expression reveals the developmental basis of iridescence in African starlings.</title>
        <authorList>
            <person name="Rubenstein D.R."/>
        </authorList>
    </citation>
    <scope>NUCLEOTIDE SEQUENCE</scope>
    <source>
        <strain evidence="6">SS15</strain>
        <tissue evidence="6">Liver</tissue>
    </source>
</reference>
<dbReference type="Pfam" id="PF07679">
    <property type="entry name" value="I-set"/>
    <property type="match status" value="8"/>
</dbReference>
<dbReference type="InterPro" id="IPR013783">
    <property type="entry name" value="Ig-like_fold"/>
</dbReference>
<evidence type="ECO:0000313" key="6">
    <source>
        <dbReference type="EMBL" id="KAG0128769.1"/>
    </source>
</evidence>
<feature type="domain" description="Fibronectin type-III" evidence="5">
    <location>
        <begin position="533"/>
        <end position="628"/>
    </location>
</feature>
<dbReference type="InterPro" id="IPR003599">
    <property type="entry name" value="Ig_sub"/>
</dbReference>
<dbReference type="FunFam" id="2.60.40.10:FF:000034">
    <property type="entry name" value="Titin isoform A"/>
    <property type="match status" value="3"/>
</dbReference>
<evidence type="ECO:0000256" key="2">
    <source>
        <dbReference type="ARBA" id="ARBA00023319"/>
    </source>
</evidence>
<dbReference type="SMART" id="SM00408">
    <property type="entry name" value="IGc2"/>
    <property type="match status" value="8"/>
</dbReference>
<feature type="compositionally biased region" description="Basic and acidic residues" evidence="3">
    <location>
        <begin position="526"/>
        <end position="540"/>
    </location>
</feature>
<feature type="domain" description="Ig-like" evidence="4">
    <location>
        <begin position="934"/>
        <end position="1022"/>
    </location>
</feature>
<dbReference type="Proteomes" id="UP000618051">
    <property type="component" value="Unassembled WGS sequence"/>
</dbReference>
<feature type="domain" description="Ig-like" evidence="4">
    <location>
        <begin position="1328"/>
        <end position="1419"/>
    </location>
</feature>